<dbReference type="OrthoDB" id="9787344at2"/>
<dbReference type="RefSeq" id="WP_081145074.1">
    <property type="nucleotide sequence ID" value="NZ_LVYD01000001.1"/>
</dbReference>
<dbReference type="Proteomes" id="UP000192796">
    <property type="component" value="Unassembled WGS sequence"/>
</dbReference>
<dbReference type="Pfam" id="PF04397">
    <property type="entry name" value="LytTR"/>
    <property type="match status" value="1"/>
</dbReference>
<dbReference type="FunFam" id="3.40.50.2300:FF:000051">
    <property type="entry name" value="Two-component response regulator yehT"/>
    <property type="match status" value="1"/>
</dbReference>
<dbReference type="EMBL" id="LVYD01000001">
    <property type="protein sequence ID" value="OQP67375.1"/>
    <property type="molecule type" value="Genomic_DNA"/>
</dbReference>
<dbReference type="Gene3D" id="3.40.50.2300">
    <property type="match status" value="1"/>
</dbReference>
<keyword evidence="1" id="KW-0597">Phosphoprotein</keyword>
<dbReference type="GO" id="GO:0000156">
    <property type="term" value="F:phosphorelay response regulator activity"/>
    <property type="evidence" value="ECO:0007669"/>
    <property type="project" value="InterPro"/>
</dbReference>
<dbReference type="AlphaFoldDB" id="A0A1V9G9P4"/>
<sequence>MSEAQTIRCLIIDDEPPAREIIRRYVQEIPTLQLMGECANAIQAFTVLQQQPVDLLFLDIRMPQLNGTDFIKTLKNPPRVIFTTAFSEYALEGYELDVVDYLMKPIRFDRFLKAVNKAFPLHAAATAIKPVIASEVEEKKNESFVYFRADRKMVKVMLDDILYIESMKDYIKVFTRQGVIITKQSISSVEAMLPGKLFVRTHRSFIVSINKIRSFTNELVEIDKTDIPIGKLFRNGVLKVFSS</sequence>
<accession>A0A1V9G9P4</accession>
<name>A0A1V9G9P4_9BACT</name>
<evidence type="ECO:0000313" key="5">
    <source>
        <dbReference type="Proteomes" id="UP000192796"/>
    </source>
</evidence>
<dbReference type="PANTHER" id="PTHR37299:SF1">
    <property type="entry name" value="STAGE 0 SPORULATION PROTEIN A HOMOLOG"/>
    <property type="match status" value="1"/>
</dbReference>
<dbReference type="PROSITE" id="PS50930">
    <property type="entry name" value="HTH_LYTTR"/>
    <property type="match status" value="1"/>
</dbReference>
<proteinExistence type="predicted"/>
<reference evidence="4 5" key="1">
    <citation type="submission" date="2016-03" db="EMBL/GenBank/DDBJ databases">
        <title>Niastella vici sp. nov., isolated from farmland soil.</title>
        <authorList>
            <person name="Chen L."/>
            <person name="Wang D."/>
            <person name="Yang S."/>
            <person name="Wang G."/>
        </authorList>
    </citation>
    <scope>NUCLEOTIDE SEQUENCE [LARGE SCALE GENOMIC DNA]</scope>
    <source>
        <strain evidence="4 5">DJ57</strain>
    </source>
</reference>
<dbReference type="SMART" id="SM00850">
    <property type="entry name" value="LytTR"/>
    <property type="match status" value="1"/>
</dbReference>
<evidence type="ECO:0000313" key="4">
    <source>
        <dbReference type="EMBL" id="OQP67375.1"/>
    </source>
</evidence>
<dbReference type="PROSITE" id="PS50110">
    <property type="entry name" value="RESPONSE_REGULATORY"/>
    <property type="match status" value="1"/>
</dbReference>
<evidence type="ECO:0000259" key="2">
    <source>
        <dbReference type="PROSITE" id="PS50110"/>
    </source>
</evidence>
<dbReference type="PANTHER" id="PTHR37299">
    <property type="entry name" value="TRANSCRIPTIONAL REGULATOR-RELATED"/>
    <property type="match status" value="1"/>
</dbReference>
<dbReference type="SUPFAM" id="SSF52172">
    <property type="entry name" value="CheY-like"/>
    <property type="match status" value="1"/>
</dbReference>
<evidence type="ECO:0000259" key="3">
    <source>
        <dbReference type="PROSITE" id="PS50930"/>
    </source>
</evidence>
<keyword evidence="5" id="KW-1185">Reference proteome</keyword>
<gene>
    <name evidence="4" type="ORF">A3860_03215</name>
</gene>
<dbReference type="InterPro" id="IPR046947">
    <property type="entry name" value="LytR-like"/>
</dbReference>
<dbReference type="STRING" id="1703345.A3860_03215"/>
<feature type="domain" description="Response regulatory" evidence="2">
    <location>
        <begin position="8"/>
        <end position="119"/>
    </location>
</feature>
<protein>
    <submittedName>
        <fullName evidence="4">DNA-binding response regulator</fullName>
    </submittedName>
</protein>
<comment type="caution">
    <text evidence="4">The sequence shown here is derived from an EMBL/GenBank/DDBJ whole genome shotgun (WGS) entry which is preliminary data.</text>
</comment>
<dbReference type="InterPro" id="IPR007492">
    <property type="entry name" value="LytTR_DNA-bd_dom"/>
</dbReference>
<dbReference type="SMART" id="SM00448">
    <property type="entry name" value="REC"/>
    <property type="match status" value="1"/>
</dbReference>
<dbReference type="Gene3D" id="2.40.50.1020">
    <property type="entry name" value="LytTr DNA-binding domain"/>
    <property type="match status" value="1"/>
</dbReference>
<feature type="modified residue" description="4-aspartylphosphate" evidence="1">
    <location>
        <position position="59"/>
    </location>
</feature>
<organism evidence="4 5">
    <name type="scientific">Niastella vici</name>
    <dbReference type="NCBI Taxonomy" id="1703345"/>
    <lineage>
        <taxon>Bacteria</taxon>
        <taxon>Pseudomonadati</taxon>
        <taxon>Bacteroidota</taxon>
        <taxon>Chitinophagia</taxon>
        <taxon>Chitinophagales</taxon>
        <taxon>Chitinophagaceae</taxon>
        <taxon>Niastella</taxon>
    </lineage>
</organism>
<keyword evidence="4" id="KW-0238">DNA-binding</keyword>
<dbReference type="InterPro" id="IPR001789">
    <property type="entry name" value="Sig_transdc_resp-reg_receiver"/>
</dbReference>
<dbReference type="GO" id="GO:0003677">
    <property type="term" value="F:DNA binding"/>
    <property type="evidence" value="ECO:0007669"/>
    <property type="project" value="UniProtKB-KW"/>
</dbReference>
<evidence type="ECO:0000256" key="1">
    <source>
        <dbReference type="PROSITE-ProRule" id="PRU00169"/>
    </source>
</evidence>
<dbReference type="InterPro" id="IPR011006">
    <property type="entry name" value="CheY-like_superfamily"/>
</dbReference>
<feature type="domain" description="HTH LytTR-type" evidence="3">
    <location>
        <begin position="145"/>
        <end position="214"/>
    </location>
</feature>
<dbReference type="Pfam" id="PF00072">
    <property type="entry name" value="Response_reg"/>
    <property type="match status" value="1"/>
</dbReference>